<proteinExistence type="predicted"/>
<dbReference type="GO" id="GO:0003677">
    <property type="term" value="F:DNA binding"/>
    <property type="evidence" value="ECO:0007669"/>
    <property type="project" value="InterPro"/>
</dbReference>
<keyword evidence="3" id="KW-1185">Reference proteome</keyword>
<sequence length="79" mass="8727">MKSLDAFVKDKRKEAGLTQEEFAEKAGVALTVIRKIEQGKSDLQLEKVNQVLKMFGHVLAPVSLKLLSTTNNEKSGDIL</sequence>
<feature type="domain" description="HTH cro/C1-type" evidence="1">
    <location>
        <begin position="8"/>
        <end position="67"/>
    </location>
</feature>
<protein>
    <submittedName>
        <fullName evidence="2">Transcriptional regulator</fullName>
    </submittedName>
</protein>
<dbReference type="RefSeq" id="WP_081198606.1">
    <property type="nucleotide sequence ID" value="NZ_FOCZ01000001.1"/>
</dbReference>
<name>A0A1V9EWK4_9BACT</name>
<dbReference type="InterPro" id="IPR010982">
    <property type="entry name" value="Lambda_DNA-bd_dom_sf"/>
</dbReference>
<gene>
    <name evidence="2" type="ORF">A4H97_00045</name>
</gene>
<accession>A0A1V9EWK4</accession>
<dbReference type="NCBIfam" id="TIGR03070">
    <property type="entry name" value="couple_hipB"/>
    <property type="match status" value="1"/>
</dbReference>
<dbReference type="AlphaFoldDB" id="A0A1V9EWK4"/>
<dbReference type="Proteomes" id="UP000192610">
    <property type="component" value="Unassembled WGS sequence"/>
</dbReference>
<dbReference type="CDD" id="cd00093">
    <property type="entry name" value="HTH_XRE"/>
    <property type="match status" value="1"/>
</dbReference>
<evidence type="ECO:0000313" key="2">
    <source>
        <dbReference type="EMBL" id="OQP50275.1"/>
    </source>
</evidence>
<dbReference type="OrthoDB" id="1122334at2"/>
<evidence type="ECO:0000259" key="1">
    <source>
        <dbReference type="PROSITE" id="PS50943"/>
    </source>
</evidence>
<comment type="caution">
    <text evidence="2">The sequence shown here is derived from an EMBL/GenBank/DDBJ whole genome shotgun (WGS) entry which is preliminary data.</text>
</comment>
<dbReference type="SUPFAM" id="SSF47413">
    <property type="entry name" value="lambda repressor-like DNA-binding domains"/>
    <property type="match status" value="1"/>
</dbReference>
<dbReference type="PROSITE" id="PS50943">
    <property type="entry name" value="HTH_CROC1"/>
    <property type="match status" value="1"/>
</dbReference>
<organism evidence="2 3">
    <name type="scientific">Niastella yeongjuensis</name>
    <dbReference type="NCBI Taxonomy" id="354355"/>
    <lineage>
        <taxon>Bacteria</taxon>
        <taxon>Pseudomonadati</taxon>
        <taxon>Bacteroidota</taxon>
        <taxon>Chitinophagia</taxon>
        <taxon>Chitinophagales</taxon>
        <taxon>Chitinophagaceae</taxon>
        <taxon>Niastella</taxon>
    </lineage>
</organism>
<dbReference type="SMART" id="SM00530">
    <property type="entry name" value="HTH_XRE"/>
    <property type="match status" value="1"/>
</dbReference>
<dbReference type="Pfam" id="PF01381">
    <property type="entry name" value="HTH_3"/>
    <property type="match status" value="1"/>
</dbReference>
<evidence type="ECO:0000313" key="3">
    <source>
        <dbReference type="Proteomes" id="UP000192610"/>
    </source>
</evidence>
<dbReference type="EMBL" id="LVXG01000012">
    <property type="protein sequence ID" value="OQP50275.1"/>
    <property type="molecule type" value="Genomic_DNA"/>
</dbReference>
<dbReference type="InterPro" id="IPR001387">
    <property type="entry name" value="Cro/C1-type_HTH"/>
</dbReference>
<dbReference type="Gene3D" id="1.10.260.40">
    <property type="entry name" value="lambda repressor-like DNA-binding domains"/>
    <property type="match status" value="1"/>
</dbReference>
<reference evidence="3" key="1">
    <citation type="submission" date="2016-04" db="EMBL/GenBank/DDBJ databases">
        <authorList>
            <person name="Chen L."/>
            <person name="Zhuang W."/>
            <person name="Wang G."/>
        </authorList>
    </citation>
    <scope>NUCLEOTIDE SEQUENCE [LARGE SCALE GENOMIC DNA]</scope>
    <source>
        <strain evidence="3">17621</strain>
    </source>
</reference>
<dbReference type="InterPro" id="IPR017507">
    <property type="entry name" value="Tscrpt_reg_HipB-like"/>
</dbReference>
<dbReference type="STRING" id="354355.SAMN05660816_00942"/>